<evidence type="ECO:0000256" key="1">
    <source>
        <dbReference type="SAM" id="MobiDB-lite"/>
    </source>
</evidence>
<feature type="transmembrane region" description="Helical" evidence="2">
    <location>
        <begin position="65"/>
        <end position="91"/>
    </location>
</feature>
<proteinExistence type="predicted"/>
<evidence type="ECO:0000313" key="3">
    <source>
        <dbReference type="EMBL" id="SNR58663.1"/>
    </source>
</evidence>
<accession>A0A238XJK6</accession>
<evidence type="ECO:0000256" key="2">
    <source>
        <dbReference type="SAM" id="Phobius"/>
    </source>
</evidence>
<keyword evidence="2" id="KW-1133">Transmembrane helix</keyword>
<protein>
    <submittedName>
        <fullName evidence="3">Uncharacterized protein</fullName>
    </submittedName>
</protein>
<dbReference type="RefSeq" id="WP_089385590.1">
    <property type="nucleotide sequence ID" value="NZ_FZNQ01000018.1"/>
</dbReference>
<keyword evidence="2" id="KW-0812">Transmembrane</keyword>
<gene>
    <name evidence="3" type="ORF">SAMN06264855_11836</name>
</gene>
<organism evidence="3 4">
    <name type="scientific">Halorubrum vacuolatum</name>
    <name type="common">Natronobacterium vacuolatum</name>
    <dbReference type="NCBI Taxonomy" id="63740"/>
    <lineage>
        <taxon>Archaea</taxon>
        <taxon>Methanobacteriati</taxon>
        <taxon>Methanobacteriota</taxon>
        <taxon>Stenosarchaea group</taxon>
        <taxon>Halobacteria</taxon>
        <taxon>Halobacteriales</taxon>
        <taxon>Haloferacaceae</taxon>
        <taxon>Halorubrum</taxon>
    </lineage>
</organism>
<dbReference type="EMBL" id="FZNQ01000018">
    <property type="protein sequence ID" value="SNR58663.1"/>
    <property type="molecule type" value="Genomic_DNA"/>
</dbReference>
<evidence type="ECO:0000313" key="4">
    <source>
        <dbReference type="Proteomes" id="UP000198397"/>
    </source>
</evidence>
<keyword evidence="2" id="KW-0472">Membrane</keyword>
<dbReference type="Proteomes" id="UP000198397">
    <property type="component" value="Unassembled WGS sequence"/>
</dbReference>
<feature type="region of interest" description="Disordered" evidence="1">
    <location>
        <begin position="33"/>
        <end position="53"/>
    </location>
</feature>
<sequence length="98" mass="10087">MQALALTFVFAAIVAYGVVSVAAPRRAIRLDGTMSRGNATTKPDDPEEPDATAIRNRQYGGGAAVIVGTLAASMVTGVLGVVICVIVATLARAWVETL</sequence>
<reference evidence="3 4" key="1">
    <citation type="submission" date="2017-06" db="EMBL/GenBank/DDBJ databases">
        <authorList>
            <person name="Kim H.J."/>
            <person name="Triplett B.A."/>
        </authorList>
    </citation>
    <scope>NUCLEOTIDE SEQUENCE [LARGE SCALE GENOMIC DNA]</scope>
    <source>
        <strain evidence="3 4">DSM 8800</strain>
    </source>
</reference>
<keyword evidence="4" id="KW-1185">Reference proteome</keyword>
<dbReference type="AlphaFoldDB" id="A0A238XJK6"/>
<name>A0A238XJK6_HALVU</name>